<keyword evidence="6" id="KW-0813">Transport</keyword>
<dbReference type="PANTHER" id="PTHR19139:SF199">
    <property type="entry name" value="MIP17260P"/>
    <property type="match status" value="1"/>
</dbReference>
<gene>
    <name evidence="8" type="ORF">A9Q68_08955</name>
</gene>
<protein>
    <submittedName>
        <fullName evidence="8">Aquaporin</fullName>
    </submittedName>
</protein>
<dbReference type="OrthoDB" id="9807293at2"/>
<dbReference type="GO" id="GO:0015250">
    <property type="term" value="F:water channel activity"/>
    <property type="evidence" value="ECO:0007669"/>
    <property type="project" value="TreeGrafter"/>
</dbReference>
<dbReference type="PRINTS" id="PR00783">
    <property type="entry name" value="MINTRINSICP"/>
</dbReference>
<dbReference type="InterPro" id="IPR023271">
    <property type="entry name" value="Aquaporin-like"/>
</dbReference>
<feature type="transmembrane region" description="Helical" evidence="7">
    <location>
        <begin position="74"/>
        <end position="96"/>
    </location>
</feature>
<dbReference type="RefSeq" id="WP_071794378.1">
    <property type="nucleotide sequence ID" value="NZ_LZDD01000003.1"/>
</dbReference>
<dbReference type="SUPFAM" id="SSF81338">
    <property type="entry name" value="Aquaporin-like"/>
    <property type="match status" value="1"/>
</dbReference>
<dbReference type="PANTHER" id="PTHR19139">
    <property type="entry name" value="AQUAPORIN TRANSPORTER"/>
    <property type="match status" value="1"/>
</dbReference>
<dbReference type="EMBL" id="LZDD01000003">
    <property type="protein sequence ID" value="OJF71314.1"/>
    <property type="molecule type" value="Genomic_DNA"/>
</dbReference>
<dbReference type="GO" id="GO:0005886">
    <property type="term" value="C:plasma membrane"/>
    <property type="evidence" value="ECO:0007669"/>
    <property type="project" value="TreeGrafter"/>
</dbReference>
<reference evidence="9" key="1">
    <citation type="submission" date="2016-06" db="EMBL/GenBank/DDBJ databases">
        <authorList>
            <person name="de Vries S.P.W."/>
            <person name="Hadjirin N.F."/>
            <person name="Lay E.M."/>
            <person name="Zadoks R.N."/>
            <person name="Peacock S.J."/>
            <person name="Parkhill J."/>
            <person name="Grant A.J."/>
            <person name="Mcdougall S."/>
            <person name="Holmes M.A."/>
        </authorList>
    </citation>
    <scope>NUCLEOTIDE SEQUENCE [LARGE SCALE GENOMIC DNA]</scope>
    <source>
        <strain evidence="9">NZ1587</strain>
    </source>
</reference>
<evidence type="ECO:0000256" key="2">
    <source>
        <dbReference type="ARBA" id="ARBA00006175"/>
    </source>
</evidence>
<dbReference type="Pfam" id="PF00230">
    <property type="entry name" value="MIP"/>
    <property type="match status" value="1"/>
</dbReference>
<keyword evidence="4 7" id="KW-1133">Transmembrane helix</keyword>
<proteinExistence type="inferred from homology"/>
<evidence type="ECO:0000256" key="4">
    <source>
        <dbReference type="ARBA" id="ARBA00022989"/>
    </source>
</evidence>
<evidence type="ECO:0000256" key="3">
    <source>
        <dbReference type="ARBA" id="ARBA00022692"/>
    </source>
</evidence>
<keyword evidence="5 7" id="KW-0472">Membrane</keyword>
<evidence type="ECO:0000256" key="6">
    <source>
        <dbReference type="RuleBase" id="RU000477"/>
    </source>
</evidence>
<dbReference type="STRING" id="1856638.A9Q68_08955"/>
<feature type="transmembrane region" description="Helical" evidence="7">
    <location>
        <begin position="191"/>
        <end position="212"/>
    </location>
</feature>
<comment type="subcellular location">
    <subcellularLocation>
        <location evidence="1">Membrane</location>
        <topology evidence="1">Multi-pass membrane protein</topology>
    </subcellularLocation>
</comment>
<feature type="transmembrane region" description="Helical" evidence="7">
    <location>
        <begin position="116"/>
        <end position="137"/>
    </location>
</feature>
<dbReference type="AlphaFoldDB" id="A0A1L8MKL8"/>
<dbReference type="Gene3D" id="1.20.1080.10">
    <property type="entry name" value="Glycerol uptake facilitator protein"/>
    <property type="match status" value="1"/>
</dbReference>
<sequence length="217" mass="22501">MKKYVSEFFGAFLLVFIGSSAAVITKGSILTIALAFGLAITISAYTFGSISGGHFNPAVTTAMLIQKKISAKDAAFYMLAQFIGGLVAAALLLFFVSAAGLPTDALAQNDFTQISAGVAILVEMLATFLFVTLILLVTDVRLGNANFAGLIIGLSLVLLILTTISLTGASLNPARSFGPALLAGGSSLSHLWVYFVGPELGGVLAAVFAKWLTAEDK</sequence>
<accession>A0A1L8MKL8</accession>
<feature type="transmembrane region" description="Helical" evidence="7">
    <location>
        <begin position="32"/>
        <end position="53"/>
    </location>
</feature>
<keyword evidence="9" id="KW-1185">Reference proteome</keyword>
<comment type="similarity">
    <text evidence="2 6">Belongs to the MIP/aquaporin (TC 1.A.8) family.</text>
</comment>
<evidence type="ECO:0000256" key="7">
    <source>
        <dbReference type="SAM" id="Phobius"/>
    </source>
</evidence>
<keyword evidence="3 6" id="KW-0812">Transmembrane</keyword>
<comment type="caution">
    <text evidence="8">The sequence shown here is derived from an EMBL/GenBank/DDBJ whole genome shotgun (WGS) entry which is preliminary data.</text>
</comment>
<dbReference type="InterPro" id="IPR034294">
    <property type="entry name" value="Aquaporin_transptr"/>
</dbReference>
<organism evidence="8 9">
    <name type="scientific">Streptococcus bovimastitidis</name>
    <dbReference type="NCBI Taxonomy" id="1856638"/>
    <lineage>
        <taxon>Bacteria</taxon>
        <taxon>Bacillati</taxon>
        <taxon>Bacillota</taxon>
        <taxon>Bacilli</taxon>
        <taxon>Lactobacillales</taxon>
        <taxon>Streptococcaceae</taxon>
        <taxon>Streptococcus</taxon>
    </lineage>
</organism>
<evidence type="ECO:0000256" key="5">
    <source>
        <dbReference type="ARBA" id="ARBA00023136"/>
    </source>
</evidence>
<dbReference type="InterPro" id="IPR000425">
    <property type="entry name" value="MIP"/>
</dbReference>
<feature type="transmembrane region" description="Helical" evidence="7">
    <location>
        <begin position="149"/>
        <end position="171"/>
    </location>
</feature>
<evidence type="ECO:0000256" key="1">
    <source>
        <dbReference type="ARBA" id="ARBA00004141"/>
    </source>
</evidence>
<name>A0A1L8MKL8_9STRE</name>
<evidence type="ECO:0000313" key="9">
    <source>
        <dbReference type="Proteomes" id="UP000182015"/>
    </source>
</evidence>
<dbReference type="Proteomes" id="UP000182015">
    <property type="component" value="Unassembled WGS sequence"/>
</dbReference>
<evidence type="ECO:0000313" key="8">
    <source>
        <dbReference type="EMBL" id="OJF71314.1"/>
    </source>
</evidence>